<evidence type="ECO:0000256" key="5">
    <source>
        <dbReference type="ARBA" id="ARBA00022691"/>
    </source>
</evidence>
<dbReference type="InterPro" id="IPR015421">
    <property type="entry name" value="PyrdxlP-dep_Trfase_major"/>
</dbReference>
<keyword evidence="4 9" id="KW-0808">Transferase</keyword>
<comment type="function">
    <text evidence="9">Catalyzes the transfer of the alpha-amino group from S-adenosyl-L-methionine (SAM) to 7-keto-8-aminopelargonic acid (KAPA) to form 7,8-diaminopelargonic acid (DAPA). It is the only aminotransferase known to utilize SAM as an amino donor.</text>
</comment>
<protein>
    <recommendedName>
        <fullName evidence="9">Adenosylmethionine-8-amino-7-oxononanoate aminotransferase</fullName>
        <ecNumber evidence="9">2.6.1.62</ecNumber>
    </recommendedName>
    <alternativeName>
        <fullName evidence="9">7,8-diamino-pelargonic acid aminotransferase</fullName>
        <shortName evidence="9">DAPA AT</shortName>
        <shortName evidence="9">DAPA aminotransferase</shortName>
    </alternativeName>
    <alternativeName>
        <fullName evidence="9">7,8-diaminononanoate synthase</fullName>
        <shortName evidence="9">DANS</shortName>
    </alternativeName>
    <alternativeName>
        <fullName evidence="9">Diaminopelargonic acid synthase</fullName>
    </alternativeName>
</protein>
<dbReference type="KEGG" id="hws:RNZ46_05395"/>
<evidence type="ECO:0000256" key="4">
    <source>
        <dbReference type="ARBA" id="ARBA00022679"/>
    </source>
</evidence>
<reference evidence="11" key="1">
    <citation type="submission" date="2024-06" db="EMBL/GenBank/DDBJ databases">
        <title>Hwangdonia haimaensis gen. nov., sp. nov., a member of the family Flavobacteriaceae isolated from the haima cold seep.</title>
        <authorList>
            <person name="Li J."/>
        </authorList>
    </citation>
    <scope>NUCLEOTIDE SEQUENCE [LARGE SCALE GENOMIC DNA]</scope>
    <source>
        <strain evidence="11">SCSIO 19198</strain>
    </source>
</reference>
<keyword evidence="9" id="KW-0963">Cytoplasm</keyword>
<accession>A0AA97ENA7</accession>
<keyword evidence="6 9" id="KW-0093">Biotin biosynthesis</keyword>
<dbReference type="InterPro" id="IPR005814">
    <property type="entry name" value="Aminotrans_3"/>
</dbReference>
<dbReference type="EC" id="2.6.1.62" evidence="9"/>
<feature type="binding site" evidence="9">
    <location>
        <position position="388"/>
    </location>
    <ligand>
        <name>substrate</name>
    </ligand>
</feature>
<keyword evidence="5 9" id="KW-0949">S-adenosyl-L-methionine</keyword>
<dbReference type="AlphaFoldDB" id="A0AA97ENA7"/>
<gene>
    <name evidence="9 10" type="primary">bioA</name>
    <name evidence="10" type="ORF">RNZ46_05395</name>
</gene>
<dbReference type="CDD" id="cd00610">
    <property type="entry name" value="OAT_like"/>
    <property type="match status" value="1"/>
</dbReference>
<comment type="pathway">
    <text evidence="2 9">Cofactor biosynthesis; biotin biosynthesis; 7,8-diaminononanoate from 8-amino-7-oxononanoate (SAM route): step 1/1.</text>
</comment>
<evidence type="ECO:0000256" key="6">
    <source>
        <dbReference type="ARBA" id="ARBA00022756"/>
    </source>
</evidence>
<feature type="binding site" evidence="9">
    <location>
        <begin position="300"/>
        <end position="301"/>
    </location>
    <ligand>
        <name>pyridoxal 5'-phosphate</name>
        <dbReference type="ChEBI" id="CHEBI:597326"/>
    </ligand>
</feature>
<dbReference type="GO" id="GO:0004015">
    <property type="term" value="F:adenosylmethionine-8-amino-7-oxononanoate transaminase activity"/>
    <property type="evidence" value="ECO:0007669"/>
    <property type="project" value="UniProtKB-UniRule"/>
</dbReference>
<dbReference type="InterPro" id="IPR015422">
    <property type="entry name" value="PyrdxlP-dep_Trfase_small"/>
</dbReference>
<keyword evidence="11" id="KW-1185">Reference proteome</keyword>
<dbReference type="Gene3D" id="3.40.640.10">
    <property type="entry name" value="Type I PLP-dependent aspartate aminotransferase-like (Major domain)"/>
    <property type="match status" value="1"/>
</dbReference>
<comment type="catalytic activity">
    <reaction evidence="8 9">
        <text>(8S)-8-amino-7-oxononanoate + S-adenosyl-L-methionine = S-adenosyl-4-methylsulfanyl-2-oxobutanoate + (7R,8S)-7,8-diammoniononanoate</text>
        <dbReference type="Rhea" id="RHEA:16861"/>
        <dbReference type="ChEBI" id="CHEBI:16490"/>
        <dbReference type="ChEBI" id="CHEBI:59789"/>
        <dbReference type="ChEBI" id="CHEBI:149468"/>
        <dbReference type="ChEBI" id="CHEBI:149469"/>
        <dbReference type="EC" id="2.6.1.62"/>
    </reaction>
</comment>
<dbReference type="RefSeq" id="WP_316984356.1">
    <property type="nucleotide sequence ID" value="NZ_CP136521.1"/>
</dbReference>
<dbReference type="GO" id="GO:0030170">
    <property type="term" value="F:pyridoxal phosphate binding"/>
    <property type="evidence" value="ECO:0007669"/>
    <property type="project" value="UniProtKB-UniRule"/>
</dbReference>
<feature type="binding site" evidence="9">
    <location>
        <position position="299"/>
    </location>
    <ligand>
        <name>substrate</name>
    </ligand>
</feature>
<evidence type="ECO:0000256" key="9">
    <source>
        <dbReference type="HAMAP-Rule" id="MF_00834"/>
    </source>
</evidence>
<evidence type="ECO:0000313" key="11">
    <source>
        <dbReference type="Proteomes" id="UP001302486"/>
    </source>
</evidence>
<feature type="modified residue" description="N6-(pyridoxal phosphate)lysine" evidence="9">
    <location>
        <position position="265"/>
    </location>
</feature>
<evidence type="ECO:0000256" key="8">
    <source>
        <dbReference type="ARBA" id="ARBA00048449"/>
    </source>
</evidence>
<name>A0AA97ENA7_9FLAO</name>
<organism evidence="10 11">
    <name type="scientific">Hwangdonia lutea</name>
    <dbReference type="NCBI Taxonomy" id="3075823"/>
    <lineage>
        <taxon>Bacteria</taxon>
        <taxon>Pseudomonadati</taxon>
        <taxon>Bacteroidota</taxon>
        <taxon>Flavobacteriia</taxon>
        <taxon>Flavobacteriales</taxon>
        <taxon>Flavobacteriaceae</taxon>
        <taxon>Hwangdonia</taxon>
    </lineage>
</organism>
<comment type="caution">
    <text evidence="9">Lacks conserved residue(s) required for the propagation of feature annotation.</text>
</comment>
<evidence type="ECO:0000256" key="7">
    <source>
        <dbReference type="ARBA" id="ARBA00022898"/>
    </source>
</evidence>
<dbReference type="Gene3D" id="3.90.1150.10">
    <property type="entry name" value="Aspartate Aminotransferase, domain 1"/>
    <property type="match status" value="1"/>
</dbReference>
<dbReference type="EMBL" id="CP136521">
    <property type="protein sequence ID" value="WOD44694.1"/>
    <property type="molecule type" value="Genomic_DNA"/>
</dbReference>
<feature type="binding site" evidence="9">
    <location>
        <position position="50"/>
    </location>
    <ligand>
        <name>substrate</name>
    </ligand>
</feature>
<evidence type="ECO:0000313" key="10">
    <source>
        <dbReference type="EMBL" id="WOD44694.1"/>
    </source>
</evidence>
<dbReference type="NCBIfam" id="TIGR00508">
    <property type="entry name" value="bioA"/>
    <property type="match status" value="1"/>
</dbReference>
<sequence>MNLKQRDKKYLWHPLTQHKLHPETIAITKAKGCVLTDEDGNEYIDAIASWYTCMYGHCNAYITHRVSDQMQKLDQVVFSGFTHEPAIKLSEALIKILPENQNKIFFSDNGSTAVEIGIKMALQYHFNTGEKRNALIAFEDGFHGDTFGAMSVSGLSIYNGPFEDFFLDVKRIPVPNGKNQDAILKILKEIVLNNKVAGFVYEPLVQGAAAMKMHDAEGLNEILKFCKKHNIVTVADEVMTGFGKTGKHFASLYMETKPDIMCLSKALTGGLLPMALTTCSQHIYDAFYSDEMSKGLFHGHTYSANPLACTAALASIELLQSDDIQKQIQTISASHVVFGNRIKSHPKVKSTRQLGVIFALDLNIEMERYGNLRDKLFKFFMDHGVFLRPLGSTIYIQAPYVITQKQLEKIYQVIEDALEIV</sequence>
<dbReference type="Proteomes" id="UP001302486">
    <property type="component" value="Chromosome"/>
</dbReference>
<dbReference type="GO" id="GO:0004141">
    <property type="term" value="F:dethiobiotin synthase activity"/>
    <property type="evidence" value="ECO:0007669"/>
    <property type="project" value="TreeGrafter"/>
</dbReference>
<dbReference type="NCBIfam" id="NF004624">
    <property type="entry name" value="PRK05964.1"/>
    <property type="match status" value="1"/>
</dbReference>
<evidence type="ECO:0000256" key="3">
    <source>
        <dbReference type="ARBA" id="ARBA00022576"/>
    </source>
</evidence>
<keyword evidence="3 9" id="KW-0032">Aminotransferase</keyword>
<dbReference type="PANTHER" id="PTHR42684">
    <property type="entry name" value="ADENOSYLMETHIONINE-8-AMINO-7-OXONONANOATE AMINOTRANSFERASE"/>
    <property type="match status" value="1"/>
</dbReference>
<dbReference type="InterPro" id="IPR005815">
    <property type="entry name" value="BioA"/>
</dbReference>
<feature type="binding site" evidence="9">
    <location>
        <begin position="110"/>
        <end position="111"/>
    </location>
    <ligand>
        <name>pyridoxal 5'-phosphate</name>
        <dbReference type="ChEBI" id="CHEBI:597326"/>
    </ligand>
</feature>
<comment type="subunit">
    <text evidence="9">Homodimer.</text>
</comment>
<dbReference type="SUPFAM" id="SSF53383">
    <property type="entry name" value="PLP-dependent transferases"/>
    <property type="match status" value="1"/>
</dbReference>
<comment type="cofactor">
    <cofactor evidence="1 9">
        <name>pyridoxal 5'-phosphate</name>
        <dbReference type="ChEBI" id="CHEBI:597326"/>
    </cofactor>
</comment>
<dbReference type="Pfam" id="PF00202">
    <property type="entry name" value="Aminotran_3"/>
    <property type="match status" value="1"/>
</dbReference>
<comment type="similarity">
    <text evidence="9">Belongs to the class-III pyridoxal-phosphate-dependent aminotransferase family. BioA subfamily.</text>
</comment>
<dbReference type="PANTHER" id="PTHR42684:SF3">
    <property type="entry name" value="ADENOSYLMETHIONINE-8-AMINO-7-OXONONANOATE AMINOTRANSFERASE"/>
    <property type="match status" value="1"/>
</dbReference>
<dbReference type="GO" id="GO:0005737">
    <property type="term" value="C:cytoplasm"/>
    <property type="evidence" value="ECO:0007669"/>
    <property type="project" value="UniProtKB-SubCell"/>
</dbReference>
<evidence type="ECO:0000256" key="2">
    <source>
        <dbReference type="ARBA" id="ARBA00005063"/>
    </source>
</evidence>
<comment type="subcellular location">
    <subcellularLocation>
        <location evidence="9">Cytoplasm</location>
    </subcellularLocation>
</comment>
<evidence type="ECO:0000256" key="1">
    <source>
        <dbReference type="ARBA" id="ARBA00001933"/>
    </source>
</evidence>
<dbReference type="GO" id="GO:0009102">
    <property type="term" value="P:biotin biosynthetic process"/>
    <property type="evidence" value="ECO:0007669"/>
    <property type="project" value="UniProtKB-UniRule"/>
</dbReference>
<feature type="binding site" evidence="9">
    <location>
        <position position="265"/>
    </location>
    <ligand>
        <name>substrate</name>
    </ligand>
</feature>
<dbReference type="InterPro" id="IPR015424">
    <property type="entry name" value="PyrdxlP-dep_Trfase"/>
</dbReference>
<keyword evidence="7 9" id="KW-0663">Pyridoxal phosphate</keyword>
<proteinExistence type="inferred from homology"/>
<dbReference type="HAMAP" id="MF_00834">
    <property type="entry name" value="BioA"/>
    <property type="match status" value="1"/>
</dbReference>
<dbReference type="GO" id="GO:0051537">
    <property type="term" value="F:2 iron, 2 sulfur cluster binding"/>
    <property type="evidence" value="ECO:0007669"/>
    <property type="project" value="UniProtKB-KW"/>
</dbReference>
<feature type="binding site" evidence="9">
    <location>
        <position position="236"/>
    </location>
    <ligand>
        <name>pyridoxal 5'-phosphate</name>
        <dbReference type="ChEBI" id="CHEBI:597326"/>
    </ligand>
</feature>
<feature type="site" description="Participates in the substrate recognition with KAPA and in a stacking interaction with the adenine ring of SAM" evidence="9">
    <location>
        <position position="15"/>
    </location>
</feature>